<dbReference type="Proteomes" id="UP000515163">
    <property type="component" value="Unplaced"/>
</dbReference>
<name>A0A6P8HCZ0_ACTTE</name>
<reference evidence="2" key="1">
    <citation type="submission" date="2025-08" db="UniProtKB">
        <authorList>
            <consortium name="RefSeq"/>
        </authorList>
    </citation>
    <scope>IDENTIFICATION</scope>
    <source>
        <tissue evidence="2">Tentacle</tissue>
    </source>
</reference>
<dbReference type="AlphaFoldDB" id="A0A6P8HCZ0"/>
<dbReference type="KEGG" id="aten:116290091"/>
<proteinExistence type="predicted"/>
<dbReference type="NCBIfam" id="TIGR04474">
    <property type="entry name" value="tcm_partner"/>
    <property type="match status" value="1"/>
</dbReference>
<gene>
    <name evidence="2" type="primary">LOC116290091</name>
</gene>
<dbReference type="InParanoid" id="A0A6P8HCZ0"/>
<organism evidence="1 2">
    <name type="scientific">Actinia tenebrosa</name>
    <name type="common">Australian red waratah sea anemone</name>
    <dbReference type="NCBI Taxonomy" id="6105"/>
    <lineage>
        <taxon>Eukaryota</taxon>
        <taxon>Metazoa</taxon>
        <taxon>Cnidaria</taxon>
        <taxon>Anthozoa</taxon>
        <taxon>Hexacorallia</taxon>
        <taxon>Actiniaria</taxon>
        <taxon>Actiniidae</taxon>
        <taxon>Actinia</taxon>
    </lineage>
</organism>
<accession>A0A6P8HCZ0</accession>
<dbReference type="RefSeq" id="XP_031552933.1">
    <property type="nucleotide sequence ID" value="XM_031697073.1"/>
</dbReference>
<evidence type="ECO:0000313" key="2">
    <source>
        <dbReference type="RefSeq" id="XP_031552933.1"/>
    </source>
</evidence>
<dbReference type="InterPro" id="IPR031009">
    <property type="entry name" value="Tcm_partner"/>
</dbReference>
<evidence type="ECO:0000313" key="1">
    <source>
        <dbReference type="Proteomes" id="UP000515163"/>
    </source>
</evidence>
<dbReference type="GeneID" id="116290091"/>
<sequence>MPTSAQSFFENDPPHGKVKRVMWFKYLQAFVAKTQQSTSVGKTIICDVFAGRGVYDNNWSSTFTDYGSPLIALRAAIGYFVHRNNLPNNFEPIIDANPDYTEDETSFLGEYKINLYFVEQNRNNYESLVDNIILFFNFHGINVIKSLPASNRACVSSMDEDFPIRCNICKCKFEDFPAPALHDNTRMVTFIDPFGFVMIPWQRVSDFVGEHKELYINLMTSFMHRLFTQNRDRIGEVFGMEPDVLETFRNDDESDFVNTLADLYVEKLRESSDYALTFEMKDIRNRRLYHLIFATSHIKGLKAMKESFNRGTQEQNTFSLSDYKILKNDIPLDLDLRNKQKPMQVANVIFDKFWGERYVRIRDIEDFVWLKTPYVYRKKPLAILERGGKIENVVDTSFRSAGRRRRTFPDHTEWLISFAGDQ</sequence>
<protein>
    <submittedName>
        <fullName evidence="2">Uncharacterized protein LOC116290091</fullName>
    </submittedName>
</protein>
<dbReference type="OrthoDB" id="6161140at2759"/>
<keyword evidence="1" id="KW-1185">Reference proteome</keyword>